<evidence type="ECO:0000313" key="3">
    <source>
        <dbReference type="Proteomes" id="UP001138500"/>
    </source>
</evidence>
<feature type="region of interest" description="Disordered" evidence="1">
    <location>
        <begin position="97"/>
        <end position="130"/>
    </location>
</feature>
<dbReference type="EMBL" id="RIBY02002423">
    <property type="protein sequence ID" value="KAH9815313.1"/>
    <property type="molecule type" value="Genomic_DNA"/>
</dbReference>
<organism evidence="2 3">
    <name type="scientific">Teratosphaeria destructans</name>
    <dbReference type="NCBI Taxonomy" id="418781"/>
    <lineage>
        <taxon>Eukaryota</taxon>
        <taxon>Fungi</taxon>
        <taxon>Dikarya</taxon>
        <taxon>Ascomycota</taxon>
        <taxon>Pezizomycotina</taxon>
        <taxon>Dothideomycetes</taxon>
        <taxon>Dothideomycetidae</taxon>
        <taxon>Mycosphaerellales</taxon>
        <taxon>Teratosphaeriaceae</taxon>
        <taxon>Teratosphaeria</taxon>
    </lineage>
</organism>
<reference evidence="2 3" key="2">
    <citation type="journal article" date="2021" name="Curr. Genet.">
        <title>Genetic response to nitrogen starvation in the aggressive Eucalyptus foliar pathogen Teratosphaeria destructans.</title>
        <authorList>
            <person name="Havenga M."/>
            <person name="Wingfield B.D."/>
            <person name="Wingfield M.J."/>
            <person name="Dreyer L.L."/>
            <person name="Roets F."/>
            <person name="Aylward J."/>
        </authorList>
    </citation>
    <scope>NUCLEOTIDE SEQUENCE [LARGE SCALE GENOMIC DNA]</scope>
    <source>
        <strain evidence="2">CMW44962</strain>
    </source>
</reference>
<accession>A0A9W7VYA5</accession>
<dbReference type="Proteomes" id="UP001138500">
    <property type="component" value="Unassembled WGS sequence"/>
</dbReference>
<proteinExistence type="predicted"/>
<evidence type="ECO:0000313" key="2">
    <source>
        <dbReference type="EMBL" id="KAH9815313.1"/>
    </source>
</evidence>
<sequence length="347" mass="38130">MSRFYARIGVLIAGACGVFSAYTTFQPDLKRLQEQREGTFDAHHQIRNEHSLSDAIASDLHEARKKVIQSITGDHVSKTGPAWKLRQQLFGSRKEEAEEVVGGEVKPAPTAVQASPRHDSPPPTSVPEDTATPEECFRYLDSVCDKVLVQNKHVRELCDLMRRYVKRSREATERSWLEATVDDECLRIAKRLQAEGRYEVSQLVSAGIEGVLWYRDLTLGEPWTSQEETLMTIIAAQTTLLIRITGMQPTNLHEFCKTKAELFESQARVRAAAREEANATPSGTESAGGSVPANAGADERSSDGATEGENIVDPVASASANAHVPPTGRLKGKARADAKKAQAQPRR</sequence>
<reference evidence="2 3" key="1">
    <citation type="journal article" date="2018" name="IMA Fungus">
        <title>IMA Genome-F 10: Nine draft genome sequences of Claviceps purpurea s.lat., including C. arundinis, C. humidiphila, and C. cf. spartinae, pseudomolecules for the pitch canker pathogen Fusarium circinatum, draft genome of Davidsoniella eucalypti, Grosmannia galeiformis, Quambalaria eucalypti, and Teratosphaeria destructans.</title>
        <authorList>
            <person name="Wingfield B.D."/>
            <person name="Liu M."/>
            <person name="Nguyen H.D."/>
            <person name="Lane F.A."/>
            <person name="Morgan S.W."/>
            <person name="De Vos L."/>
            <person name="Wilken P.M."/>
            <person name="Duong T.A."/>
            <person name="Aylward J."/>
            <person name="Coetzee M.P."/>
            <person name="Dadej K."/>
            <person name="De Beer Z.W."/>
            <person name="Findlay W."/>
            <person name="Havenga M."/>
            <person name="Kolarik M."/>
            <person name="Menzies J.G."/>
            <person name="Naidoo K."/>
            <person name="Pochopski O."/>
            <person name="Shoukouhi P."/>
            <person name="Santana Q.C."/>
            <person name="Seifert K.A."/>
            <person name="Soal N."/>
            <person name="Steenkamp E.T."/>
            <person name="Tatham C.T."/>
            <person name="van der Nest M.A."/>
            <person name="Wingfield M.J."/>
        </authorList>
    </citation>
    <scope>NUCLEOTIDE SEQUENCE [LARGE SCALE GENOMIC DNA]</scope>
    <source>
        <strain evidence="2">CMW44962</strain>
    </source>
</reference>
<dbReference type="AlphaFoldDB" id="A0A9W7VYA5"/>
<feature type="compositionally biased region" description="Low complexity" evidence="1">
    <location>
        <begin position="100"/>
        <end position="109"/>
    </location>
</feature>
<name>A0A9W7VYA5_9PEZI</name>
<comment type="caution">
    <text evidence="2">The sequence shown here is derived from an EMBL/GenBank/DDBJ whole genome shotgun (WGS) entry which is preliminary data.</text>
</comment>
<feature type="region of interest" description="Disordered" evidence="1">
    <location>
        <begin position="272"/>
        <end position="347"/>
    </location>
</feature>
<dbReference type="OrthoDB" id="3909395at2759"/>
<keyword evidence="3" id="KW-1185">Reference proteome</keyword>
<gene>
    <name evidence="2" type="ORF">Tdes44962_MAKER05641</name>
</gene>
<evidence type="ECO:0000256" key="1">
    <source>
        <dbReference type="SAM" id="MobiDB-lite"/>
    </source>
</evidence>
<protein>
    <submittedName>
        <fullName evidence="2">Uncharacterized protein</fullName>
    </submittedName>
</protein>